<evidence type="ECO:0000313" key="1">
    <source>
        <dbReference type="EMBL" id="AXA37447.1"/>
    </source>
</evidence>
<dbReference type="Proteomes" id="UP000262583">
    <property type="component" value="Chromosome"/>
</dbReference>
<dbReference type="AlphaFoldDB" id="A0A2Z4Y864"/>
<gene>
    <name evidence="1" type="ORF">BRCON_2705</name>
</gene>
<sequence length="76" mass="8434">MATAGSLSTSAPHIADSPRLGQRFERVYYGWVMANLSVVEEERNALRSLVIATRPFHSIARTPFSLLEDSERPVSS</sequence>
<reference evidence="1 2" key="1">
    <citation type="submission" date="2018-05" db="EMBL/GenBank/DDBJ databases">
        <title>A metagenomic window into the 2 km-deep terrestrial subsurface aquifer revealed taxonomically and functionally diverse microbial community comprising novel uncultured bacterial lineages.</title>
        <authorList>
            <person name="Kadnikov V.V."/>
            <person name="Mardanov A.V."/>
            <person name="Beletsky A.V."/>
            <person name="Banks D."/>
            <person name="Pimenov N.V."/>
            <person name="Frank Y.A."/>
            <person name="Karnachuk O.V."/>
            <person name="Ravin N.V."/>
        </authorList>
    </citation>
    <scope>NUCLEOTIDE SEQUENCE [LARGE SCALE GENOMIC DNA]</scope>
    <source>
        <strain evidence="1">BY</strain>
    </source>
</reference>
<name>A0A2Z4Y864_SUMC1</name>
<protein>
    <submittedName>
        <fullName evidence="1">Uncharacterized protein</fullName>
    </submittedName>
</protein>
<accession>A0A2Z4Y864</accession>
<organism evidence="1 2">
    <name type="scientific">Sumerlaea chitinivorans</name>
    <dbReference type="NCBI Taxonomy" id="2250252"/>
    <lineage>
        <taxon>Bacteria</taxon>
        <taxon>Candidatus Sumerlaeota</taxon>
        <taxon>Candidatus Sumerlaeia</taxon>
        <taxon>Candidatus Sumerlaeales</taxon>
        <taxon>Candidatus Sumerlaeaceae</taxon>
        <taxon>Candidatus Sumerlaea</taxon>
    </lineage>
</organism>
<evidence type="ECO:0000313" key="2">
    <source>
        <dbReference type="Proteomes" id="UP000262583"/>
    </source>
</evidence>
<dbReference type="KEGG" id="schv:BRCON_2705"/>
<dbReference type="EMBL" id="CP030759">
    <property type="protein sequence ID" value="AXA37447.1"/>
    <property type="molecule type" value="Genomic_DNA"/>
</dbReference>
<proteinExistence type="predicted"/>